<dbReference type="InterPro" id="IPR000032">
    <property type="entry name" value="HPr-like"/>
</dbReference>
<keyword evidence="3" id="KW-0762">Sugar transport</keyword>
<dbReference type="InterPro" id="IPR050399">
    <property type="entry name" value="HPr"/>
</dbReference>
<dbReference type="EMBL" id="CP024915">
    <property type="protein sequence ID" value="AUZ88147.1"/>
    <property type="molecule type" value="Genomic_DNA"/>
</dbReference>
<dbReference type="PANTHER" id="PTHR33705:SF1">
    <property type="entry name" value="PHOSPHOCARRIER PROTEIN HPR"/>
    <property type="match status" value="1"/>
</dbReference>
<evidence type="ECO:0000259" key="4">
    <source>
        <dbReference type="PROSITE" id="PS51350"/>
    </source>
</evidence>
<dbReference type="PANTHER" id="PTHR33705">
    <property type="entry name" value="PHOSPHOCARRIER PROTEIN HPR"/>
    <property type="match status" value="1"/>
</dbReference>
<evidence type="ECO:0000256" key="1">
    <source>
        <dbReference type="ARBA" id="ARBA00003681"/>
    </source>
</evidence>
<evidence type="ECO:0000313" key="6">
    <source>
        <dbReference type="Proteomes" id="UP000239187"/>
    </source>
</evidence>
<evidence type="ECO:0000313" key="5">
    <source>
        <dbReference type="EMBL" id="AUZ88147.1"/>
    </source>
</evidence>
<feature type="domain" description="HPr" evidence="4">
    <location>
        <begin position="16"/>
        <end position="103"/>
    </location>
</feature>
<proteinExistence type="predicted"/>
<dbReference type="Gene3D" id="3.30.1340.10">
    <property type="entry name" value="HPr-like"/>
    <property type="match status" value="1"/>
</dbReference>
<accession>A0A2L0UG06</accession>
<name>A0A2L0UG06_9MICC</name>
<dbReference type="InterPro" id="IPR035895">
    <property type="entry name" value="HPr-like_sf"/>
</dbReference>
<keyword evidence="3" id="KW-0813">Transport</keyword>
<dbReference type="PROSITE" id="PS51350">
    <property type="entry name" value="PTS_HPR_DOM"/>
    <property type="match status" value="1"/>
</dbReference>
<evidence type="ECO:0000256" key="2">
    <source>
        <dbReference type="ARBA" id="ARBA00020422"/>
    </source>
</evidence>
<gene>
    <name evidence="5" type="ORF">CVO76_11245</name>
</gene>
<dbReference type="Pfam" id="PF00381">
    <property type="entry name" value="PTS-HPr"/>
    <property type="match status" value="1"/>
</dbReference>
<comment type="function">
    <text evidence="1">General (non sugar-specific) component of the phosphoenolpyruvate-dependent sugar phosphotransferase system (sugar PTS). This major carbohydrate active-transport system catalyzes the phosphorylation of incoming sugar substrates concomitantly with their translocation across the cell membrane. The phosphoryl group from phosphoenolpyruvate (PEP) is transferred to the phosphoryl carrier protein HPr by enzyme I. Phospho-HPr then transfers it to the PTS EIIA domain.</text>
</comment>
<sequence>MNSVEGPGSRAGGGTAAERSVVVANPRGVHAMLAVRIAAIADSFSGRVFLRLASDPDYSVDASQVTSVLSLGAGTEEVVTISCEGPGAEKTVAALVAVLTDVD</sequence>
<dbReference type="RefSeq" id="WP_208739307.1">
    <property type="nucleotide sequence ID" value="NZ_CP024915.1"/>
</dbReference>
<evidence type="ECO:0000256" key="3">
    <source>
        <dbReference type="ARBA" id="ARBA00022597"/>
    </source>
</evidence>
<dbReference type="Proteomes" id="UP000239187">
    <property type="component" value="Chromosome"/>
</dbReference>
<reference evidence="5 6" key="1">
    <citation type="submission" date="2017-11" db="EMBL/GenBank/DDBJ databases">
        <title>Draft genome of Arthrobacter agilis strain UMCV2, a plant growth-promoting rhizobacterium and biocontrol capacity of phytopathogenic fungi.</title>
        <authorList>
            <person name="Martinez-Camara R."/>
            <person name="Santoyo G."/>
            <person name="Moreno-Hagelsieb G."/>
            <person name="Valencia-Cantero E."/>
        </authorList>
    </citation>
    <scope>NUCLEOTIDE SEQUENCE [LARGE SCALE GENOMIC DNA]</scope>
    <source>
        <strain evidence="5 6">UMCV2</strain>
    </source>
</reference>
<organism evidence="5 6">
    <name type="scientific">Arthrobacter agilis</name>
    <dbReference type="NCBI Taxonomy" id="37921"/>
    <lineage>
        <taxon>Bacteria</taxon>
        <taxon>Bacillati</taxon>
        <taxon>Actinomycetota</taxon>
        <taxon>Actinomycetes</taxon>
        <taxon>Micrococcales</taxon>
        <taxon>Micrococcaceae</taxon>
        <taxon>Arthrobacter</taxon>
    </lineage>
</organism>
<protein>
    <recommendedName>
        <fullName evidence="2">Phosphocarrier protein HPr</fullName>
    </recommendedName>
</protein>
<dbReference type="SUPFAM" id="SSF55594">
    <property type="entry name" value="HPr-like"/>
    <property type="match status" value="1"/>
</dbReference>
<dbReference type="AlphaFoldDB" id="A0A2L0UG06"/>